<keyword evidence="1" id="KW-0560">Oxidoreductase</keyword>
<dbReference type="PANTHER" id="PTHR21075:SF0">
    <property type="entry name" value="ANAEROBIC RIBONUCLEOSIDE-TRIPHOSPHATE REDUCTASE"/>
    <property type="match status" value="1"/>
</dbReference>
<dbReference type="Pfam" id="PF13597">
    <property type="entry name" value="NRDD"/>
    <property type="match status" value="1"/>
</dbReference>
<comment type="caution">
    <text evidence="1">The sequence shown here is derived from an EMBL/GenBank/DDBJ whole genome shotgun (WGS) entry which is preliminary data.</text>
</comment>
<proteinExistence type="predicted"/>
<evidence type="ECO:0000313" key="1">
    <source>
        <dbReference type="EMBL" id="KUG21762.1"/>
    </source>
</evidence>
<dbReference type="InterPro" id="IPR012833">
    <property type="entry name" value="NrdD"/>
</dbReference>
<dbReference type="GO" id="GO:0009265">
    <property type="term" value="P:2'-deoxyribonucleotide biosynthetic process"/>
    <property type="evidence" value="ECO:0007669"/>
    <property type="project" value="TreeGrafter"/>
</dbReference>
<dbReference type="GO" id="GO:0008998">
    <property type="term" value="F:ribonucleoside-triphosphate reductase (thioredoxin) activity"/>
    <property type="evidence" value="ECO:0007669"/>
    <property type="project" value="UniProtKB-EC"/>
</dbReference>
<accession>A0A0W8FM35</accession>
<protein>
    <submittedName>
        <fullName evidence="1">Ribonucleotide reductase of class iii (Anaerobic), large subunit</fullName>
        <ecNumber evidence="1">1.17.4.2</ecNumber>
    </submittedName>
</protein>
<reference evidence="1" key="1">
    <citation type="journal article" date="2015" name="Proc. Natl. Acad. Sci. U.S.A.">
        <title>Networks of energetic and metabolic interactions define dynamics in microbial communities.</title>
        <authorList>
            <person name="Embree M."/>
            <person name="Liu J.K."/>
            <person name="Al-Bassam M.M."/>
            <person name="Zengler K."/>
        </authorList>
    </citation>
    <scope>NUCLEOTIDE SEQUENCE</scope>
</reference>
<dbReference type="PANTHER" id="PTHR21075">
    <property type="entry name" value="ANAEROBIC RIBONUCLEOSIDE-TRIPHOSPHATE REDUCTASE"/>
    <property type="match status" value="1"/>
</dbReference>
<dbReference type="AlphaFoldDB" id="A0A0W8FM35"/>
<dbReference type="Gene3D" id="3.20.70.20">
    <property type="match status" value="1"/>
</dbReference>
<dbReference type="EC" id="1.17.4.2" evidence="1"/>
<dbReference type="EMBL" id="LNQE01001023">
    <property type="protein sequence ID" value="KUG21762.1"/>
    <property type="molecule type" value="Genomic_DNA"/>
</dbReference>
<name>A0A0W8FM35_9ZZZZ</name>
<dbReference type="GO" id="GO:0006260">
    <property type="term" value="P:DNA replication"/>
    <property type="evidence" value="ECO:0007669"/>
    <property type="project" value="InterPro"/>
</dbReference>
<dbReference type="GO" id="GO:0004748">
    <property type="term" value="F:ribonucleoside-diphosphate reductase activity, thioredoxin disulfide as acceptor"/>
    <property type="evidence" value="ECO:0007669"/>
    <property type="project" value="TreeGrafter"/>
</dbReference>
<sequence>MADNPETTDLTLFVRTSAEEVAPWNRQRIIDALVREADIDYPLADEISREVEKQIISAGIGVTTTALVREMVNVRLIERGLEKERRLHGRLGFPLYDVRRLILHQNKQDANIPHSPEGTNLIFAEGIKRELSLYDVFAAGIGEAHVTGDIHIHALGYIDRPYSCCQSLEYLKINGLKLPHAINSANPAKYAEVLLAHMVRFSAVLQGHFAGTIGWDAVNISFAPYLTSMTDREIKQFAQMLVYEFSQLSATRGGQALYTDIHVYYEMPPYWAKLPAIGAEGKPTGKNYGDYTRDAQRFARAIMEVFEKGDAKGKPFILPRPLLHITENIWKEKDAQEFLLYACDVAGQKGNTCFVFDREKNAPIAAFNDEELAKPWLQRLAAIQTVTLNLPRLGYKAEGDEEKLLALLTEFIEKAAKAHVQKRDFLEKLLSYAEDGPLAVLAMNHDGFPFLRMKKASYVIGIAGLNELTQIHTGNELHQSNDALEFGLKVVNYIKREADRLSKELKMNIVLGQSLAETTAYRFARLDLRYYSPAAGRYVKGNIAEGAVYYTNPTQLNVAADIASLQRVIREGLFHKYLEGDVFTHIQLGGSNPGKEKLSEFIRSVFYYSLNRQIDFNPEFTFCLTCEKTARGLHEKCVLCGSSDVEGIARLTKYFSKTSGWNKGKLAELKNRKINDNFDK</sequence>
<dbReference type="GO" id="GO:0031250">
    <property type="term" value="C:anaerobic ribonucleoside-triphosphate reductase complex"/>
    <property type="evidence" value="ECO:0007669"/>
    <property type="project" value="TreeGrafter"/>
</dbReference>
<organism evidence="1">
    <name type="scientific">hydrocarbon metagenome</name>
    <dbReference type="NCBI Taxonomy" id="938273"/>
    <lineage>
        <taxon>unclassified sequences</taxon>
        <taxon>metagenomes</taxon>
        <taxon>ecological metagenomes</taxon>
    </lineage>
</organism>
<gene>
    <name evidence="1" type="ORF">ASZ90_008467</name>
</gene>
<dbReference type="SUPFAM" id="SSF51998">
    <property type="entry name" value="PFL-like glycyl radical enzymes"/>
    <property type="match status" value="1"/>
</dbReference>